<dbReference type="AlphaFoldDB" id="A0A2S1FIL9"/>
<proteinExistence type="predicted"/>
<organism evidence="1">
    <name type="scientific">Polaromonas sp. E3S</name>
    <dbReference type="NCBI Taxonomy" id="1840265"/>
    <lineage>
        <taxon>Bacteria</taxon>
        <taxon>Pseudomonadati</taxon>
        <taxon>Pseudomonadota</taxon>
        <taxon>Betaproteobacteria</taxon>
        <taxon>Burkholderiales</taxon>
        <taxon>Comamonadaceae</taxon>
        <taxon>Polaromonas</taxon>
    </lineage>
</organism>
<sequence>MLNQDIPIAGLSTFITDLAKQHGVVYVKTGSSALAEVITGLADDEVKPDEIERLIIALRRANVIDGQTMVKLLGSYLDEKFVVQPIQSLNP</sequence>
<evidence type="ECO:0000313" key="1">
    <source>
        <dbReference type="EMBL" id="AWD72047.1"/>
    </source>
</evidence>
<protein>
    <submittedName>
        <fullName evidence="1">Uncharacterized protein</fullName>
    </submittedName>
</protein>
<dbReference type="RefSeq" id="WP_181375533.1">
    <property type="nucleotide sequence ID" value="NZ_MG869617.1"/>
</dbReference>
<gene>
    <name evidence="1" type="ORF">pE3SP1_p012</name>
</gene>
<dbReference type="EMBL" id="MG869617">
    <property type="protein sequence ID" value="AWD72047.1"/>
    <property type="molecule type" value="Genomic_DNA"/>
</dbReference>
<accession>A0A2S1FIL9</accession>
<geneLocation type="plasmid" evidence="1">
    <name>pE3SP1</name>
</geneLocation>
<name>A0A2S1FIL9_9BURK</name>
<keyword evidence="1" id="KW-0614">Plasmid</keyword>
<reference evidence="1" key="1">
    <citation type="submission" date="2018-01" db="EMBL/GenBank/DDBJ databases">
        <title>Plasmids of psychrophilic Polaromonas spp. isolated from Arctic and Antarctic glaciers.</title>
        <authorList>
            <person name="Dziewit L."/>
            <person name="Ciok A."/>
        </authorList>
    </citation>
    <scope>NUCLEOTIDE SEQUENCE</scope>
    <source>
        <plasmid evidence="1">pE3SP1</plasmid>
    </source>
</reference>